<dbReference type="Proteomes" id="UP001066276">
    <property type="component" value="Chromosome 3_1"/>
</dbReference>
<gene>
    <name evidence="2" type="ORF">NDU88_002080</name>
</gene>
<proteinExistence type="predicted"/>
<comment type="caution">
    <text evidence="2">The sequence shown here is derived from an EMBL/GenBank/DDBJ whole genome shotgun (WGS) entry which is preliminary data.</text>
</comment>
<evidence type="ECO:0000313" key="2">
    <source>
        <dbReference type="EMBL" id="KAJ1185286.1"/>
    </source>
</evidence>
<sequence length="153" mass="15666">MVAHPYGLKLLQEPPKVRSPGAIPGPGICPPNTPPSGDRGLTSVPLLAPPGPRGPPTLSAVVSPGLLGVADRPSDLQGVAVSLPRGRPSPQGSPPDRLSCQRGPAPPLPCLLLAAATLSRGRSPQIHLGCDPGCRQARATRRVSRPWGPGPCH</sequence>
<evidence type="ECO:0000256" key="1">
    <source>
        <dbReference type="SAM" id="MobiDB-lite"/>
    </source>
</evidence>
<protein>
    <submittedName>
        <fullName evidence="2">Uncharacterized protein</fullName>
    </submittedName>
</protein>
<evidence type="ECO:0000313" key="3">
    <source>
        <dbReference type="Proteomes" id="UP001066276"/>
    </source>
</evidence>
<feature type="region of interest" description="Disordered" evidence="1">
    <location>
        <begin position="79"/>
        <end position="104"/>
    </location>
</feature>
<reference evidence="2" key="1">
    <citation type="journal article" date="2022" name="bioRxiv">
        <title>Sequencing and chromosome-scale assembly of the giantPleurodeles waltlgenome.</title>
        <authorList>
            <person name="Brown T."/>
            <person name="Elewa A."/>
            <person name="Iarovenko S."/>
            <person name="Subramanian E."/>
            <person name="Araus A.J."/>
            <person name="Petzold A."/>
            <person name="Susuki M."/>
            <person name="Suzuki K.-i.T."/>
            <person name="Hayashi T."/>
            <person name="Toyoda A."/>
            <person name="Oliveira C."/>
            <person name="Osipova E."/>
            <person name="Leigh N.D."/>
            <person name="Simon A."/>
            <person name="Yun M.H."/>
        </authorList>
    </citation>
    <scope>NUCLEOTIDE SEQUENCE</scope>
    <source>
        <strain evidence="2">20211129_DDA</strain>
        <tissue evidence="2">Liver</tissue>
    </source>
</reference>
<name>A0AAV7U9R7_PLEWA</name>
<accession>A0AAV7U9R7</accession>
<keyword evidence="3" id="KW-1185">Reference proteome</keyword>
<organism evidence="2 3">
    <name type="scientific">Pleurodeles waltl</name>
    <name type="common">Iberian ribbed newt</name>
    <dbReference type="NCBI Taxonomy" id="8319"/>
    <lineage>
        <taxon>Eukaryota</taxon>
        <taxon>Metazoa</taxon>
        <taxon>Chordata</taxon>
        <taxon>Craniata</taxon>
        <taxon>Vertebrata</taxon>
        <taxon>Euteleostomi</taxon>
        <taxon>Amphibia</taxon>
        <taxon>Batrachia</taxon>
        <taxon>Caudata</taxon>
        <taxon>Salamandroidea</taxon>
        <taxon>Salamandridae</taxon>
        <taxon>Pleurodelinae</taxon>
        <taxon>Pleurodeles</taxon>
    </lineage>
</organism>
<dbReference type="EMBL" id="JANPWB010000005">
    <property type="protein sequence ID" value="KAJ1185286.1"/>
    <property type="molecule type" value="Genomic_DNA"/>
</dbReference>
<dbReference type="AlphaFoldDB" id="A0AAV7U9R7"/>
<feature type="region of interest" description="Disordered" evidence="1">
    <location>
        <begin position="1"/>
        <end position="57"/>
    </location>
</feature>